<evidence type="ECO:0000256" key="3">
    <source>
        <dbReference type="SAM" id="Phobius"/>
    </source>
</evidence>
<dbReference type="PANTHER" id="PTHR43739">
    <property type="entry name" value="XYLOGLUCANASE (EUROFUNG)"/>
    <property type="match status" value="1"/>
</dbReference>
<dbReference type="STRING" id="1003.SAMN04488541_1001135"/>
<dbReference type="Proteomes" id="UP000199513">
    <property type="component" value="Unassembled WGS sequence"/>
</dbReference>
<keyword evidence="3" id="KW-0472">Membrane</keyword>
<dbReference type="SUPFAM" id="SSF110296">
    <property type="entry name" value="Oligoxyloglucan reducing end-specific cellobiohydrolase"/>
    <property type="match status" value="1"/>
</dbReference>
<accession>A0A1I2AEI4</accession>
<reference evidence="5 6" key="1">
    <citation type="submission" date="2016-10" db="EMBL/GenBank/DDBJ databases">
        <authorList>
            <person name="de Groot N.N."/>
        </authorList>
    </citation>
    <scope>NUCLEOTIDE SEQUENCE [LARGE SCALE GENOMIC DNA]</scope>
    <source>
        <strain>GEY</strain>
        <strain evidence="6">DSM 9560</strain>
    </source>
</reference>
<keyword evidence="2" id="KW-0175">Coiled coil</keyword>
<dbReference type="GO" id="GO:0010411">
    <property type="term" value="P:xyloglucan metabolic process"/>
    <property type="evidence" value="ECO:0007669"/>
    <property type="project" value="TreeGrafter"/>
</dbReference>
<evidence type="ECO:0000256" key="2">
    <source>
        <dbReference type="SAM" id="Coils"/>
    </source>
</evidence>
<keyword evidence="3" id="KW-1133">Transmembrane helix</keyword>
<feature type="domain" description="Sortilin N-terminal" evidence="4">
    <location>
        <begin position="186"/>
        <end position="308"/>
    </location>
</feature>
<dbReference type="PANTHER" id="PTHR43739:SF5">
    <property type="entry name" value="EXO-ALPHA-SIALIDASE"/>
    <property type="match status" value="1"/>
</dbReference>
<keyword evidence="3" id="KW-0812">Transmembrane</keyword>
<sequence length="1101" mass="123755">MRIFMNRKMQNLESERAGIWNQSNLEAGIKYNYQLTINSHQLIINQQQPAINNQQSTISIYFKLCALVIFVLLSFTAYSQKVLSNILYDSTFLQGMKYRLVGPYRGGRVTAVTGVANEIMTYYFGGTGGGVWKTTDGGISWKNISDNYFACAPIGAVEVAPSDNNVVYVGTGSAAIRGNVTIGCGMYKSTDAGNSWKPIGLDKAGQIGRIAIHPQNPDLVYAAALGNPFAKNKERGVFRSKDGGKSWEKVLFLNDSTGCVDLVIDVKNPRVLYAGMWRAERKSWNMIDGGHTGGLYKSTDGGDTWKKLGGGFPDSGLLGRIGVAVSPVNPNRVWAIIETAEETKGGVYRSDDAGETWQRVNREHKLRQRAWYYNNIYADTKNENAVYVCNVDFFKSIDGGVSFYEIDTPHGDNHALWINPNFPEYMIQGNDGGANVSFNGGRTWSSIYNQPTAEMYRVTVDNQFPYRIYGAQQDNTTISVPSRNNGGLTPYQHWYAVAGGESGHIAVDPRNPKIVYSGNYIGLIDRIDLEKGHERNVVAYPQMHDGVAPKDIKYRFQWNAPIRLSPHNPDVLYHCSQYVHKSIDAGQTWQVISPDLTTNNQKYQNLPGEPIQHDHTGVELFTTIFAFEESPIEKDVLWVGSDDGLVHISMNGGKNWQNITPPFMPKDATVNMIEVSNHAKGRAFLAVHKYRENNFQPYIFLTEDYGKTWKQLTDGKNGIPENHFVRVVREDKDKKGLLYAGTEYGMYISFNEGKTWQSFQLNLPITPITDLAVHQKDLVVATQGRSFWILDDLSPLHQFSESLKQAKVQLFKPRTAYKAQFSERRGANFPEPAPNGAILYFYLTKGYESNVRIEILDKNEQMVKVFATKADREKKEQNISAVAGMNRLVWNLKGTAPDIIEGSFFSLADVGGINLPTGKYQVRLTAGEIVQKQELEVLKNPNWTVTDEDLQAQYTLAKEIKSKLSECHQAIRRLRDVRYQLTDVSKRAIKAGFSKEIETQANEIIKKLNALEEELIQTRSESGQDPVNYPPKLDDQIAYLYSVVNYQDAKPTQGCYERLEDLTKELAVHLDQLKVLLSTGLKSFNELLSKEGVNQVIAPRR</sequence>
<keyword evidence="6" id="KW-1185">Reference proteome</keyword>
<dbReference type="Pfam" id="PF15902">
    <property type="entry name" value="Sortilin-Vps10"/>
    <property type="match status" value="1"/>
</dbReference>
<evidence type="ECO:0000256" key="1">
    <source>
        <dbReference type="ARBA" id="ARBA00022737"/>
    </source>
</evidence>
<proteinExistence type="predicted"/>
<dbReference type="InterPro" id="IPR052025">
    <property type="entry name" value="Xyloglucanase_GH74"/>
</dbReference>
<feature type="transmembrane region" description="Helical" evidence="3">
    <location>
        <begin position="60"/>
        <end position="78"/>
    </location>
</feature>
<dbReference type="EMBL" id="FONY01000001">
    <property type="protein sequence ID" value="SFE42199.1"/>
    <property type="molecule type" value="Genomic_DNA"/>
</dbReference>
<organism evidence="5 6">
    <name type="scientific">Thermoflexibacter ruber</name>
    <dbReference type="NCBI Taxonomy" id="1003"/>
    <lineage>
        <taxon>Bacteria</taxon>
        <taxon>Pseudomonadati</taxon>
        <taxon>Bacteroidota</taxon>
        <taxon>Cytophagia</taxon>
        <taxon>Cytophagales</taxon>
        <taxon>Thermoflexibacteraceae</taxon>
        <taxon>Thermoflexibacter</taxon>
    </lineage>
</organism>
<dbReference type="Gene3D" id="2.130.10.10">
    <property type="entry name" value="YVTN repeat-like/Quinoprotein amine dehydrogenase"/>
    <property type="match status" value="4"/>
</dbReference>
<evidence type="ECO:0000259" key="4">
    <source>
        <dbReference type="Pfam" id="PF15902"/>
    </source>
</evidence>
<evidence type="ECO:0000313" key="6">
    <source>
        <dbReference type="Proteomes" id="UP000199513"/>
    </source>
</evidence>
<dbReference type="InterPro" id="IPR015943">
    <property type="entry name" value="WD40/YVTN_repeat-like_dom_sf"/>
</dbReference>
<name>A0A1I2AEI4_9BACT</name>
<gene>
    <name evidence="5" type="ORF">SAMN04488541_1001135</name>
</gene>
<dbReference type="InterPro" id="IPR031778">
    <property type="entry name" value="Sortilin_N"/>
</dbReference>
<dbReference type="CDD" id="cd15482">
    <property type="entry name" value="Sialidase_non-viral"/>
    <property type="match status" value="2"/>
</dbReference>
<dbReference type="OrthoDB" id="9757809at2"/>
<feature type="coiled-coil region" evidence="2">
    <location>
        <begin position="994"/>
        <end position="1021"/>
    </location>
</feature>
<evidence type="ECO:0000313" key="5">
    <source>
        <dbReference type="EMBL" id="SFE42199.1"/>
    </source>
</evidence>
<keyword evidence="1" id="KW-0677">Repeat</keyword>
<protein>
    <recommendedName>
        <fullName evidence="4">Sortilin N-terminal domain-containing protein</fullName>
    </recommendedName>
</protein>
<dbReference type="AlphaFoldDB" id="A0A1I2AEI4"/>